<keyword evidence="5 7" id="KW-0648">Protein biosynthesis</keyword>
<dbReference type="PANTHER" id="PTHR43311">
    <property type="entry name" value="GLUTAMATE--TRNA LIGASE"/>
    <property type="match status" value="1"/>
</dbReference>
<keyword evidence="2 7" id="KW-0436">Ligase</keyword>
<comment type="caution">
    <text evidence="10">The sequence shown here is derived from an EMBL/GenBank/DDBJ whole genome shotgun (WGS) entry which is preliminary data.</text>
</comment>
<dbReference type="InterPro" id="IPR045462">
    <property type="entry name" value="aa-tRNA-synth_I_cd-bd"/>
</dbReference>
<comment type="caution">
    <text evidence="7">Lacks conserved residue(s) required for the propagation of feature annotation.</text>
</comment>
<comment type="function">
    <text evidence="7">Catalyzes the attachment of glutamate to tRNA(Glu) in a two-step reaction: glutamate is first activated by ATP to form Glu-AMP and then transferred to the acceptor end of tRNA(Glu).</text>
</comment>
<keyword evidence="3 7" id="KW-0547">Nucleotide-binding</keyword>
<dbReference type="Gene3D" id="3.40.50.620">
    <property type="entry name" value="HUPs"/>
    <property type="match status" value="2"/>
</dbReference>
<dbReference type="AlphaFoldDB" id="A0A1G2M161"/>
<keyword evidence="7" id="KW-0963">Cytoplasm</keyword>
<keyword evidence="6 7" id="KW-0030">Aminoacyl-tRNA synthetase</keyword>
<dbReference type="InterPro" id="IPR008925">
    <property type="entry name" value="aa_tRNA-synth_I_cd-bd_sf"/>
</dbReference>
<feature type="domain" description="Aminoacyl-tRNA synthetase class I anticodon-binding" evidence="9">
    <location>
        <begin position="319"/>
        <end position="444"/>
    </location>
</feature>
<comment type="subcellular location">
    <subcellularLocation>
        <location evidence="7">Cytoplasm</location>
    </subcellularLocation>
</comment>
<dbReference type="Pfam" id="PF19269">
    <property type="entry name" value="Anticodon_2"/>
    <property type="match status" value="1"/>
</dbReference>
<feature type="short sequence motif" description="'HIGH' region" evidence="7">
    <location>
        <begin position="13"/>
        <end position="23"/>
    </location>
</feature>
<dbReference type="EC" id="6.1.1.17" evidence="7"/>
<dbReference type="GO" id="GO:0004818">
    <property type="term" value="F:glutamate-tRNA ligase activity"/>
    <property type="evidence" value="ECO:0007669"/>
    <property type="project" value="UniProtKB-UniRule"/>
</dbReference>
<dbReference type="InterPro" id="IPR033910">
    <property type="entry name" value="GluRS_core"/>
</dbReference>
<name>A0A1G2M161_9BACT</name>
<dbReference type="STRING" id="1802301.A2664_03345"/>
<dbReference type="InterPro" id="IPR020751">
    <property type="entry name" value="aa-tRNA-synth_I_codon-bd_sub2"/>
</dbReference>
<comment type="subunit">
    <text evidence="7">Monomer.</text>
</comment>
<reference evidence="10 11" key="1">
    <citation type="journal article" date="2016" name="Nat. Commun.">
        <title>Thousands of microbial genomes shed light on interconnected biogeochemical processes in an aquifer system.</title>
        <authorList>
            <person name="Anantharaman K."/>
            <person name="Brown C.T."/>
            <person name="Hug L.A."/>
            <person name="Sharon I."/>
            <person name="Castelle C.J."/>
            <person name="Probst A.J."/>
            <person name="Thomas B.C."/>
            <person name="Singh A."/>
            <person name="Wilkins M.J."/>
            <person name="Karaoz U."/>
            <person name="Brodie E.L."/>
            <person name="Williams K.H."/>
            <person name="Hubbard S.S."/>
            <person name="Banfield J.F."/>
        </authorList>
    </citation>
    <scope>NUCLEOTIDE SEQUENCE [LARGE SCALE GENOMIC DNA]</scope>
</reference>
<feature type="short sequence motif" description="'KMSKS' region" evidence="7">
    <location>
        <begin position="211"/>
        <end position="215"/>
    </location>
</feature>
<dbReference type="GO" id="GO:0005829">
    <property type="term" value="C:cytosol"/>
    <property type="evidence" value="ECO:0007669"/>
    <property type="project" value="TreeGrafter"/>
</dbReference>
<dbReference type="InterPro" id="IPR001412">
    <property type="entry name" value="aa-tRNA-synth_I_CS"/>
</dbReference>
<dbReference type="EMBL" id="MHRF01000013">
    <property type="protein sequence ID" value="OHA17630.1"/>
    <property type="molecule type" value="Genomic_DNA"/>
</dbReference>
<dbReference type="PRINTS" id="PR00987">
    <property type="entry name" value="TRNASYNTHGLU"/>
</dbReference>
<comment type="similarity">
    <text evidence="1 7">Belongs to the class-I aminoacyl-tRNA synthetase family. Glutamate--tRNA ligase type 1 subfamily.</text>
</comment>
<dbReference type="PROSITE" id="PS00178">
    <property type="entry name" value="AA_TRNA_LIGASE_I"/>
    <property type="match status" value="1"/>
</dbReference>
<dbReference type="HAMAP" id="MF_00022">
    <property type="entry name" value="Glu_tRNA_synth_type1"/>
    <property type="match status" value="1"/>
</dbReference>
<evidence type="ECO:0000259" key="8">
    <source>
        <dbReference type="Pfam" id="PF00749"/>
    </source>
</evidence>
<dbReference type="PANTHER" id="PTHR43311:SF2">
    <property type="entry name" value="GLUTAMATE--TRNA LIGASE, MITOCHONDRIAL-RELATED"/>
    <property type="match status" value="1"/>
</dbReference>
<evidence type="ECO:0000259" key="9">
    <source>
        <dbReference type="Pfam" id="PF19269"/>
    </source>
</evidence>
<dbReference type="Pfam" id="PF00749">
    <property type="entry name" value="tRNA-synt_1c"/>
    <property type="match status" value="2"/>
</dbReference>
<evidence type="ECO:0000256" key="2">
    <source>
        <dbReference type="ARBA" id="ARBA00022598"/>
    </source>
</evidence>
<keyword evidence="4 7" id="KW-0067">ATP-binding</keyword>
<dbReference type="GO" id="GO:0000049">
    <property type="term" value="F:tRNA binding"/>
    <property type="evidence" value="ECO:0007669"/>
    <property type="project" value="InterPro"/>
</dbReference>
<evidence type="ECO:0000256" key="1">
    <source>
        <dbReference type="ARBA" id="ARBA00007894"/>
    </source>
</evidence>
<dbReference type="Proteomes" id="UP000178873">
    <property type="component" value="Unassembled WGS sequence"/>
</dbReference>
<dbReference type="GO" id="GO:0006424">
    <property type="term" value="P:glutamyl-tRNA aminoacylation"/>
    <property type="evidence" value="ECO:0007669"/>
    <property type="project" value="UniProtKB-UniRule"/>
</dbReference>
<feature type="domain" description="Glutamyl/glutaminyl-tRNA synthetase class Ib catalytic" evidence="8">
    <location>
        <begin position="107"/>
        <end position="282"/>
    </location>
</feature>
<evidence type="ECO:0000256" key="3">
    <source>
        <dbReference type="ARBA" id="ARBA00022741"/>
    </source>
</evidence>
<dbReference type="SUPFAM" id="SSF52374">
    <property type="entry name" value="Nucleotidylyl transferase"/>
    <property type="match status" value="1"/>
</dbReference>
<dbReference type="SUPFAM" id="SSF48163">
    <property type="entry name" value="An anticodon-binding domain of class I aminoacyl-tRNA synthetases"/>
    <property type="match status" value="1"/>
</dbReference>
<evidence type="ECO:0000256" key="7">
    <source>
        <dbReference type="HAMAP-Rule" id="MF_00022"/>
    </source>
</evidence>
<dbReference type="CDD" id="cd00808">
    <property type="entry name" value="GluRS_core"/>
    <property type="match status" value="1"/>
</dbReference>
<feature type="binding site" evidence="7">
    <location>
        <position position="214"/>
    </location>
    <ligand>
        <name>ATP</name>
        <dbReference type="ChEBI" id="CHEBI:30616"/>
    </ligand>
</feature>
<dbReference type="InterPro" id="IPR000924">
    <property type="entry name" value="Glu/Gln-tRNA-synth"/>
</dbReference>
<gene>
    <name evidence="7" type="primary">gltX</name>
    <name evidence="10" type="ORF">A2664_03345</name>
</gene>
<proteinExistence type="inferred from homology"/>
<evidence type="ECO:0000256" key="5">
    <source>
        <dbReference type="ARBA" id="ARBA00022917"/>
    </source>
</evidence>
<dbReference type="GO" id="GO:0005524">
    <property type="term" value="F:ATP binding"/>
    <property type="evidence" value="ECO:0007669"/>
    <property type="project" value="UniProtKB-UniRule"/>
</dbReference>
<feature type="domain" description="Glutamyl/glutaminyl-tRNA synthetase class Ib catalytic" evidence="8">
    <location>
        <begin position="6"/>
        <end position="103"/>
    </location>
</feature>
<evidence type="ECO:0000313" key="11">
    <source>
        <dbReference type="Proteomes" id="UP000178873"/>
    </source>
</evidence>
<protein>
    <recommendedName>
        <fullName evidence="7">Glutamate--tRNA ligase</fullName>
        <ecNumber evidence="7">6.1.1.17</ecNumber>
    </recommendedName>
    <alternativeName>
        <fullName evidence="7">Glutamyl-tRNA synthetase</fullName>
        <shortName evidence="7">GluRS</shortName>
    </alternativeName>
</protein>
<dbReference type="InterPro" id="IPR014729">
    <property type="entry name" value="Rossmann-like_a/b/a_fold"/>
</dbReference>
<dbReference type="GO" id="GO:0008270">
    <property type="term" value="F:zinc ion binding"/>
    <property type="evidence" value="ECO:0007669"/>
    <property type="project" value="InterPro"/>
</dbReference>
<comment type="catalytic activity">
    <reaction evidence="7">
        <text>tRNA(Glu) + L-glutamate + ATP = L-glutamyl-tRNA(Glu) + AMP + diphosphate</text>
        <dbReference type="Rhea" id="RHEA:23540"/>
        <dbReference type="Rhea" id="RHEA-COMP:9663"/>
        <dbReference type="Rhea" id="RHEA-COMP:9680"/>
        <dbReference type="ChEBI" id="CHEBI:29985"/>
        <dbReference type="ChEBI" id="CHEBI:30616"/>
        <dbReference type="ChEBI" id="CHEBI:33019"/>
        <dbReference type="ChEBI" id="CHEBI:78442"/>
        <dbReference type="ChEBI" id="CHEBI:78520"/>
        <dbReference type="ChEBI" id="CHEBI:456215"/>
        <dbReference type="EC" id="6.1.1.17"/>
    </reaction>
</comment>
<evidence type="ECO:0000256" key="6">
    <source>
        <dbReference type="ARBA" id="ARBA00023146"/>
    </source>
</evidence>
<dbReference type="InterPro" id="IPR049940">
    <property type="entry name" value="GluQ/Sye"/>
</dbReference>
<sequence>MSKPSKIVCRFAPSPTGPLHVGGVRSALFNYLFAKQNNGKLVLRVEDTDKERSKQEYADDIVEGFKWLGLSFDETVIQSERIENHKKYLSILIEKGLAYVSKEKVTEEGQRAEVIRFKNPNRKIAFDDLIKGHIEFDTTELGDFVIAKSLSEPLFHLAVVADDFDMGITHVIRGEDHISNTPRQILIQEAIGAPRPLYAHIPLILATDKSKLSKRKHGESVSLKFYREQGYLPEALINFLALLGWNPGSDRELFSLKELVTEFKLDRVQKGGAIFNPEKLNWVNKEYLHLRPKGEVVETVTQILHEEPLTKYLADWQQVRLATILADRIQVFSEIKKILIEEGIEYLSHAPTCNPTELLWKKSPDPQNTKTHLLHVVKLLEELEPTASMEEVQSAILPYAEKEGKGEILWPMRFALSGKQKSIDPFNLASLLGITESISRLKTAANLLQ</sequence>
<organism evidence="10 11">
    <name type="scientific">Candidatus Taylorbacteria bacterium RIFCSPHIGHO2_01_FULL_46_22b</name>
    <dbReference type="NCBI Taxonomy" id="1802301"/>
    <lineage>
        <taxon>Bacteria</taxon>
        <taxon>Candidatus Tayloriibacteriota</taxon>
    </lineage>
</organism>
<evidence type="ECO:0000256" key="4">
    <source>
        <dbReference type="ARBA" id="ARBA00022840"/>
    </source>
</evidence>
<dbReference type="InterPro" id="IPR004527">
    <property type="entry name" value="Glu-tRNA-ligase_bac/mito"/>
</dbReference>
<accession>A0A1G2M161</accession>
<evidence type="ECO:0000313" key="10">
    <source>
        <dbReference type="EMBL" id="OHA17630.1"/>
    </source>
</evidence>
<dbReference type="Gene3D" id="1.10.10.350">
    <property type="match status" value="1"/>
</dbReference>
<dbReference type="NCBIfam" id="TIGR00464">
    <property type="entry name" value="gltX_bact"/>
    <property type="match status" value="1"/>
</dbReference>
<dbReference type="InterPro" id="IPR020058">
    <property type="entry name" value="Glu/Gln-tRNA-synth_Ib_cat-dom"/>
</dbReference>